<name>A0A0C9W2S9_SPHS4</name>
<keyword evidence="2" id="KW-1185">Reference proteome</keyword>
<organism evidence="1 2">
    <name type="scientific">Sphaerobolus stellatus (strain SS14)</name>
    <dbReference type="NCBI Taxonomy" id="990650"/>
    <lineage>
        <taxon>Eukaryota</taxon>
        <taxon>Fungi</taxon>
        <taxon>Dikarya</taxon>
        <taxon>Basidiomycota</taxon>
        <taxon>Agaricomycotina</taxon>
        <taxon>Agaricomycetes</taxon>
        <taxon>Phallomycetidae</taxon>
        <taxon>Geastrales</taxon>
        <taxon>Sphaerobolaceae</taxon>
        <taxon>Sphaerobolus</taxon>
    </lineage>
</organism>
<proteinExistence type="predicted"/>
<sequence>MVLIETFPPRDINLEDAGVPRERKASGRLRAVERAVRNALWLSQWGYRLAFALFPSDGFLIPLVLLFGTMGMEVVRSLTKALPRRSSYNVPTPEHKPSIFNLLTAACKATGEVSLGFIECILPDPTGKHEVYSWIFGVMKEGALATGPPPNHGSSGVEWSFAIKLQTVKVLILLSEKILDYY</sequence>
<protein>
    <submittedName>
        <fullName evidence="1">Uncharacterized protein</fullName>
    </submittedName>
</protein>
<evidence type="ECO:0000313" key="1">
    <source>
        <dbReference type="EMBL" id="KIJ45910.1"/>
    </source>
</evidence>
<dbReference type="AlphaFoldDB" id="A0A0C9W2S9"/>
<dbReference type="HOGENOM" id="CLU_1489549_0_0_1"/>
<dbReference type="OrthoDB" id="2997720at2759"/>
<reference evidence="1 2" key="1">
    <citation type="submission" date="2014-06" db="EMBL/GenBank/DDBJ databases">
        <title>Evolutionary Origins and Diversification of the Mycorrhizal Mutualists.</title>
        <authorList>
            <consortium name="DOE Joint Genome Institute"/>
            <consortium name="Mycorrhizal Genomics Consortium"/>
            <person name="Kohler A."/>
            <person name="Kuo A."/>
            <person name="Nagy L.G."/>
            <person name="Floudas D."/>
            <person name="Copeland A."/>
            <person name="Barry K.W."/>
            <person name="Cichocki N."/>
            <person name="Veneault-Fourrey C."/>
            <person name="LaButti K."/>
            <person name="Lindquist E.A."/>
            <person name="Lipzen A."/>
            <person name="Lundell T."/>
            <person name="Morin E."/>
            <person name="Murat C."/>
            <person name="Riley R."/>
            <person name="Ohm R."/>
            <person name="Sun H."/>
            <person name="Tunlid A."/>
            <person name="Henrissat B."/>
            <person name="Grigoriev I.V."/>
            <person name="Hibbett D.S."/>
            <person name="Martin F."/>
        </authorList>
    </citation>
    <scope>NUCLEOTIDE SEQUENCE [LARGE SCALE GENOMIC DNA]</scope>
    <source>
        <strain evidence="1 2">SS14</strain>
    </source>
</reference>
<gene>
    <name evidence="1" type="ORF">M422DRAFT_46485</name>
</gene>
<dbReference type="EMBL" id="KN837110">
    <property type="protein sequence ID" value="KIJ45910.1"/>
    <property type="molecule type" value="Genomic_DNA"/>
</dbReference>
<dbReference type="Proteomes" id="UP000054279">
    <property type="component" value="Unassembled WGS sequence"/>
</dbReference>
<accession>A0A0C9W2S9</accession>
<evidence type="ECO:0000313" key="2">
    <source>
        <dbReference type="Proteomes" id="UP000054279"/>
    </source>
</evidence>